<dbReference type="AlphaFoldDB" id="A0A699TFC6"/>
<gene>
    <name evidence="2" type="ORF">Tci_880332</name>
</gene>
<protein>
    <submittedName>
        <fullName evidence="2">Uncharacterized protein</fullName>
    </submittedName>
</protein>
<proteinExistence type="predicted"/>
<reference evidence="2" key="1">
    <citation type="journal article" date="2019" name="Sci. Rep.">
        <title>Draft genome of Tanacetum cinerariifolium, the natural source of mosquito coil.</title>
        <authorList>
            <person name="Yamashiro T."/>
            <person name="Shiraishi A."/>
            <person name="Satake H."/>
            <person name="Nakayama K."/>
        </authorList>
    </citation>
    <scope>NUCLEOTIDE SEQUENCE</scope>
</reference>
<feature type="region of interest" description="Disordered" evidence="1">
    <location>
        <begin position="48"/>
        <end position="83"/>
    </location>
</feature>
<accession>A0A699TFC6</accession>
<comment type="caution">
    <text evidence="2">The sequence shown here is derived from an EMBL/GenBank/DDBJ whole genome shotgun (WGS) entry which is preliminary data.</text>
</comment>
<evidence type="ECO:0000256" key="1">
    <source>
        <dbReference type="SAM" id="MobiDB-lite"/>
    </source>
</evidence>
<feature type="non-terminal residue" evidence="2">
    <location>
        <position position="1"/>
    </location>
</feature>
<feature type="compositionally biased region" description="Basic and acidic residues" evidence="1">
    <location>
        <begin position="67"/>
        <end position="83"/>
    </location>
</feature>
<organism evidence="2">
    <name type="scientific">Tanacetum cinerariifolium</name>
    <name type="common">Dalmatian daisy</name>
    <name type="synonym">Chrysanthemum cinerariifolium</name>
    <dbReference type="NCBI Taxonomy" id="118510"/>
    <lineage>
        <taxon>Eukaryota</taxon>
        <taxon>Viridiplantae</taxon>
        <taxon>Streptophyta</taxon>
        <taxon>Embryophyta</taxon>
        <taxon>Tracheophyta</taxon>
        <taxon>Spermatophyta</taxon>
        <taxon>Magnoliopsida</taxon>
        <taxon>eudicotyledons</taxon>
        <taxon>Gunneridae</taxon>
        <taxon>Pentapetalae</taxon>
        <taxon>asterids</taxon>
        <taxon>campanulids</taxon>
        <taxon>Asterales</taxon>
        <taxon>Asteraceae</taxon>
        <taxon>Asteroideae</taxon>
        <taxon>Anthemideae</taxon>
        <taxon>Anthemidinae</taxon>
        <taxon>Tanacetum</taxon>
    </lineage>
</organism>
<feature type="compositionally biased region" description="Acidic residues" evidence="1">
    <location>
        <begin position="53"/>
        <end position="66"/>
    </location>
</feature>
<sequence>LTGEATGLLIGEITGSELRIGDSFWTTRGQTSSVLSLSSSGLVIVLPGRVSEPEDEAGEGSGVDEQELGKPELDKLEVGFDLG</sequence>
<name>A0A699TFC6_TANCI</name>
<evidence type="ECO:0000313" key="2">
    <source>
        <dbReference type="EMBL" id="GFD08363.1"/>
    </source>
</evidence>
<dbReference type="EMBL" id="BKCJ011237907">
    <property type="protein sequence ID" value="GFD08363.1"/>
    <property type="molecule type" value="Genomic_DNA"/>
</dbReference>